<evidence type="ECO:0000313" key="1">
    <source>
        <dbReference type="EMBL" id="MBW0562555.1"/>
    </source>
</evidence>
<protein>
    <submittedName>
        <fullName evidence="1">Uncharacterized protein</fullName>
    </submittedName>
</protein>
<organism evidence="1 2">
    <name type="scientific">Austropuccinia psidii MF-1</name>
    <dbReference type="NCBI Taxonomy" id="1389203"/>
    <lineage>
        <taxon>Eukaryota</taxon>
        <taxon>Fungi</taxon>
        <taxon>Dikarya</taxon>
        <taxon>Basidiomycota</taxon>
        <taxon>Pucciniomycotina</taxon>
        <taxon>Pucciniomycetes</taxon>
        <taxon>Pucciniales</taxon>
        <taxon>Sphaerophragmiaceae</taxon>
        <taxon>Austropuccinia</taxon>
    </lineage>
</organism>
<dbReference type="Proteomes" id="UP000765509">
    <property type="component" value="Unassembled WGS sequence"/>
</dbReference>
<gene>
    <name evidence="1" type="ORF">O181_102270</name>
</gene>
<evidence type="ECO:0000313" key="2">
    <source>
        <dbReference type="Proteomes" id="UP000765509"/>
    </source>
</evidence>
<keyword evidence="2" id="KW-1185">Reference proteome</keyword>
<dbReference type="AlphaFoldDB" id="A0A9Q3JJ91"/>
<proteinExistence type="predicted"/>
<name>A0A9Q3JJ91_9BASI</name>
<sequence>MRLIGKNAVEVQLTEEFSRKHPVFPVSVVKTYHQTGEYKFPSGRKNPTPQEIFKVEDSPGPVKKIIKARKIRLNGKYHRQYLIRFKNQTADKDKRLAEDVIPDGDLHLRGLRASRRAE</sequence>
<accession>A0A9Q3JJ91</accession>
<comment type="caution">
    <text evidence="1">The sequence shown here is derived from an EMBL/GenBank/DDBJ whole genome shotgun (WGS) entry which is preliminary data.</text>
</comment>
<dbReference type="EMBL" id="AVOT02072760">
    <property type="protein sequence ID" value="MBW0562555.1"/>
    <property type="molecule type" value="Genomic_DNA"/>
</dbReference>
<dbReference type="OrthoDB" id="3929326at2759"/>
<reference evidence="1" key="1">
    <citation type="submission" date="2021-03" db="EMBL/GenBank/DDBJ databases">
        <title>Draft genome sequence of rust myrtle Austropuccinia psidii MF-1, a brazilian biotype.</title>
        <authorList>
            <person name="Quecine M.C."/>
            <person name="Pachon D.M.R."/>
            <person name="Bonatelli M.L."/>
            <person name="Correr F.H."/>
            <person name="Franceschini L.M."/>
            <person name="Leite T.F."/>
            <person name="Margarido G.R.A."/>
            <person name="Almeida C.A."/>
            <person name="Ferrarezi J.A."/>
            <person name="Labate C.A."/>
        </authorList>
    </citation>
    <scope>NUCLEOTIDE SEQUENCE</scope>
    <source>
        <strain evidence="1">MF-1</strain>
    </source>
</reference>